<comment type="caution">
    <text evidence="2">The sequence shown here is derived from an EMBL/GenBank/DDBJ whole genome shotgun (WGS) entry which is preliminary data.</text>
</comment>
<protein>
    <submittedName>
        <fullName evidence="2">Uncharacterized protein</fullName>
    </submittedName>
</protein>
<dbReference type="Proteomes" id="UP000749646">
    <property type="component" value="Unassembled WGS sequence"/>
</dbReference>
<sequence>AAIEGDSEEEQDISEEGTEETPATTEGDLEEGSAVMVPQDDPLPPQYDDDVVLQACQQEHEEPIQKLLTLARVRELGLVPYWTRSPQGEIRASLSHMDVVASLHETGINSPVFVPDPSTSILSRMRNSTSELRSKASDPSLESVLALSPISRVFRGREYVVLTQEFCNFLNEDWRMFPSYRFACARMLGGCILHNTRNGAAILVNTLEVYGGSRLIDIHRESTRNGKSENSVPNASGSYYDRVLPTSMALGAGFEQRKLIIRTDMFDALVTCSTRLDAAFRGPGSRHSVGPTNHNFTLSSDGDRNSARIYLDKECVQAAHEIAKDINAYRVVVGSANHQLRQLRTAFDDPFTYCLCRGWGPLTSSNVCQPYTIFTIGQNDLAIRGNGHAVGKLFDNIAFEVLKRGEHATLSRETVQSARDSCNDGGDVTKALNAILTQYQDDTGLPILSNKSLNTPLETLANCMSPYLSKGNSSVTHFLTDVLK</sequence>
<name>A0A9P6STX5_9FUNG</name>
<dbReference type="EMBL" id="JAAAHW010000394">
    <property type="protein sequence ID" value="KAG0002939.1"/>
    <property type="molecule type" value="Genomic_DNA"/>
</dbReference>
<proteinExistence type="predicted"/>
<evidence type="ECO:0000313" key="2">
    <source>
        <dbReference type="EMBL" id="KAG0002939.1"/>
    </source>
</evidence>
<accession>A0A9P6STX5</accession>
<evidence type="ECO:0000313" key="3">
    <source>
        <dbReference type="Proteomes" id="UP000749646"/>
    </source>
</evidence>
<feature type="non-terminal residue" evidence="2">
    <location>
        <position position="1"/>
    </location>
</feature>
<dbReference type="AlphaFoldDB" id="A0A9P6STX5"/>
<reference evidence="2" key="1">
    <citation type="journal article" date="2020" name="Fungal Divers.">
        <title>Resolving the Mortierellaceae phylogeny through synthesis of multi-gene phylogenetics and phylogenomics.</title>
        <authorList>
            <person name="Vandepol N."/>
            <person name="Liber J."/>
            <person name="Desiro A."/>
            <person name="Na H."/>
            <person name="Kennedy M."/>
            <person name="Barry K."/>
            <person name="Grigoriev I.V."/>
            <person name="Miller A.N."/>
            <person name="O'Donnell K."/>
            <person name="Stajich J.E."/>
            <person name="Bonito G."/>
        </authorList>
    </citation>
    <scope>NUCLEOTIDE SEQUENCE</scope>
    <source>
        <strain evidence="2">MES-2147</strain>
    </source>
</reference>
<feature type="region of interest" description="Disordered" evidence="1">
    <location>
        <begin position="1"/>
        <end position="43"/>
    </location>
</feature>
<feature type="compositionally biased region" description="Acidic residues" evidence="1">
    <location>
        <begin position="1"/>
        <end position="19"/>
    </location>
</feature>
<organism evidence="2 3">
    <name type="scientific">Modicella reniformis</name>
    <dbReference type="NCBI Taxonomy" id="1440133"/>
    <lineage>
        <taxon>Eukaryota</taxon>
        <taxon>Fungi</taxon>
        <taxon>Fungi incertae sedis</taxon>
        <taxon>Mucoromycota</taxon>
        <taxon>Mortierellomycotina</taxon>
        <taxon>Mortierellomycetes</taxon>
        <taxon>Mortierellales</taxon>
        <taxon>Mortierellaceae</taxon>
        <taxon>Modicella</taxon>
    </lineage>
</organism>
<gene>
    <name evidence="2" type="ORF">BGZ65_002186</name>
</gene>
<keyword evidence="3" id="KW-1185">Reference proteome</keyword>
<evidence type="ECO:0000256" key="1">
    <source>
        <dbReference type="SAM" id="MobiDB-lite"/>
    </source>
</evidence>
<dbReference type="OrthoDB" id="2250876at2759"/>